<comment type="caution">
    <text evidence="1">The sequence shown here is derived from an EMBL/GenBank/DDBJ whole genome shotgun (WGS) entry which is preliminary data.</text>
</comment>
<dbReference type="AlphaFoldDB" id="A0A3M8RFD7"/>
<proteinExistence type="predicted"/>
<organism evidence="1">
    <name type="scientific">Acidithiobacillus sulfuriphilus</name>
    <dbReference type="NCBI Taxonomy" id="1867749"/>
    <lineage>
        <taxon>Bacteria</taxon>
        <taxon>Pseudomonadati</taxon>
        <taxon>Pseudomonadota</taxon>
        <taxon>Acidithiobacillia</taxon>
        <taxon>Acidithiobacillales</taxon>
        <taxon>Acidithiobacillaceae</taxon>
        <taxon>Acidithiobacillus</taxon>
    </lineage>
</organism>
<gene>
    <name evidence="1" type="ORF">EC580_04600</name>
</gene>
<name>A0A3M8RFD7_9PROT</name>
<accession>A0A3M8RFD7</accession>
<dbReference type="EMBL" id="RIZI01000139">
    <property type="protein sequence ID" value="RNF66462.1"/>
    <property type="molecule type" value="Genomic_DNA"/>
</dbReference>
<protein>
    <submittedName>
        <fullName evidence="1">Uncharacterized protein</fullName>
    </submittedName>
</protein>
<sequence length="146" mass="16649">MRSDQTLVALAGFHPPPDELLDERQHFLLSIAQGGFFFANLFAQLQYPLQIAGPLRRLLRSLAKCLGRLPPAEHAPHVPVTERHQLLVDDLQFLILMEQQDAAKDAERNTRRHDTQQQAAPRFLGRGIVPIYLGRAGWNRRVPPYE</sequence>
<evidence type="ECO:0000313" key="1">
    <source>
        <dbReference type="EMBL" id="RNF66462.1"/>
    </source>
</evidence>
<reference evidence="1" key="1">
    <citation type="submission" date="2018-10" db="EMBL/GenBank/DDBJ databases">
        <title>Acidithiobacillus sulfuriphilus sp. nov.: an extremely acidophilic sulfur-oxidizing chemolithotroph isolated from a neutral pH environment.</title>
        <authorList>
            <person name="Falagan C."/>
            <person name="Moya-Beltran A."/>
            <person name="Quatrini R."/>
            <person name="Johnson D.B."/>
        </authorList>
    </citation>
    <scope>NUCLEOTIDE SEQUENCE [LARGE SCALE GENOMIC DNA]</scope>
    <source>
        <strain evidence="1">CJ-2</strain>
    </source>
</reference>